<evidence type="ECO:0000313" key="3">
    <source>
        <dbReference type="EMBL" id="TYK23780.1"/>
    </source>
</evidence>
<dbReference type="InterPro" id="IPR011990">
    <property type="entry name" value="TPR-like_helical_dom_sf"/>
</dbReference>
<feature type="repeat" description="PPR" evidence="2">
    <location>
        <begin position="413"/>
        <end position="447"/>
    </location>
</feature>
<evidence type="ECO:0000313" key="4">
    <source>
        <dbReference type="Proteomes" id="UP000321947"/>
    </source>
</evidence>
<organism evidence="3 4">
    <name type="scientific">Cucumis melo var. makuwa</name>
    <name type="common">Oriental melon</name>
    <dbReference type="NCBI Taxonomy" id="1194695"/>
    <lineage>
        <taxon>Eukaryota</taxon>
        <taxon>Viridiplantae</taxon>
        <taxon>Streptophyta</taxon>
        <taxon>Embryophyta</taxon>
        <taxon>Tracheophyta</taxon>
        <taxon>Spermatophyta</taxon>
        <taxon>Magnoliopsida</taxon>
        <taxon>eudicotyledons</taxon>
        <taxon>Gunneridae</taxon>
        <taxon>Pentapetalae</taxon>
        <taxon>rosids</taxon>
        <taxon>fabids</taxon>
        <taxon>Cucurbitales</taxon>
        <taxon>Cucurbitaceae</taxon>
        <taxon>Benincaseae</taxon>
        <taxon>Cucumis</taxon>
    </lineage>
</organism>
<dbReference type="PROSITE" id="PS51375">
    <property type="entry name" value="PPR"/>
    <property type="match status" value="3"/>
</dbReference>
<comment type="caution">
    <text evidence="3">The sequence shown here is derived from an EMBL/GenBank/DDBJ whole genome shotgun (WGS) entry which is preliminary data.</text>
</comment>
<dbReference type="Proteomes" id="UP000321947">
    <property type="component" value="Unassembled WGS sequence"/>
</dbReference>
<dbReference type="GO" id="GO:0003723">
    <property type="term" value="F:RNA binding"/>
    <property type="evidence" value="ECO:0007669"/>
    <property type="project" value="InterPro"/>
</dbReference>
<dbReference type="AlphaFoldDB" id="A0A5D3DK49"/>
<evidence type="ECO:0000256" key="2">
    <source>
        <dbReference type="PROSITE-ProRule" id="PRU00708"/>
    </source>
</evidence>
<feature type="repeat" description="PPR" evidence="2">
    <location>
        <begin position="112"/>
        <end position="146"/>
    </location>
</feature>
<feature type="repeat" description="PPR" evidence="2">
    <location>
        <begin position="312"/>
        <end position="346"/>
    </location>
</feature>
<dbReference type="Gene3D" id="1.25.40.10">
    <property type="entry name" value="Tetratricopeptide repeat domain"/>
    <property type="match status" value="5"/>
</dbReference>
<dbReference type="PANTHER" id="PTHR47926:SF479">
    <property type="entry name" value="PENTACOTRIPEPTIDE-REPEAT REGION OF PRORP DOMAIN-CONTAINING PROTEIN"/>
    <property type="match status" value="1"/>
</dbReference>
<dbReference type="GO" id="GO:0009451">
    <property type="term" value="P:RNA modification"/>
    <property type="evidence" value="ECO:0007669"/>
    <property type="project" value="InterPro"/>
</dbReference>
<dbReference type="NCBIfam" id="TIGR00756">
    <property type="entry name" value="PPR"/>
    <property type="match status" value="2"/>
</dbReference>
<dbReference type="Pfam" id="PF01535">
    <property type="entry name" value="PPR"/>
    <property type="match status" value="5"/>
</dbReference>
<sequence>MHLQLNKLLGAHKALLSHYSSLIRQCLVVGSVHNAKTIHAQLLKLGLDSNTFLGNHCLQLYTLFGPVHDVLKAFDGIKDKNIISWNICLKGMFRFGDVDAPRHLFDVMPERDIVSWNTMISGYVSSGFAKSAMGISLEMQNAGFRPSEYTFSILLSLVSSAFHGKQVHGSMIRSGVDVSSMVLGNSLIDMYGKVGLVDYMFVIFSSMEKVDVISWNSLILGCHRSGFRVLALNQFFLMRTTEHSPDQFTISMVISICCCLQELELGKQIFAFCIKMGFTSNSIVLSATIDLFSKCDSLKVAVQLFEDTNQLDRVLCNVMISSFAWHGHWRDSMWLFVYTLRENLGPIDTTLSSVLSSVSVFTPVELGSQIHNLVLKLGFEFDVIVASSLVDMYAKVGSIDDAMKVFIDMPFRDLISWNTMIMGLVDNGKYFEALHTFNKLVMEGVLPDRITLAGVLLACSYAGFVEEGLGIFSTMTYEHGVVPSNEHYSCVVNLLSRAGKFEEAVNIIKTTPYQPTSTFWTSLLGVCAIHGDLKIIEKVAEWVMKLEPQSSLPYSVLAQAYAMRCQWESMVRVKNTWENIAAQKVKACSWIVTKDCAYAFEDDQLQLLLRENFISVLELIIWEIEYGIDYEQANISIFGVVDSLTITLNGCSQTVLRNLWMRHGKRIVLGILHRLCFDVQRLFSLHLCGFAMVGYQLKAFAVTFAGTNLCAMEDEVWKKTDTYIFMLQETGET</sequence>
<reference evidence="3 4" key="1">
    <citation type="submission" date="2019-08" db="EMBL/GenBank/DDBJ databases">
        <title>Draft genome sequences of two oriental melons (Cucumis melo L. var makuwa).</title>
        <authorList>
            <person name="Kwon S.-Y."/>
        </authorList>
    </citation>
    <scope>NUCLEOTIDE SEQUENCE [LARGE SCALE GENOMIC DNA]</scope>
    <source>
        <strain evidence="4">cv. Chang Bougi</strain>
        <tissue evidence="3">Leaf</tissue>
    </source>
</reference>
<dbReference type="PANTHER" id="PTHR47926">
    <property type="entry name" value="PENTATRICOPEPTIDE REPEAT-CONTAINING PROTEIN"/>
    <property type="match status" value="1"/>
</dbReference>
<evidence type="ECO:0000256" key="1">
    <source>
        <dbReference type="ARBA" id="ARBA00022737"/>
    </source>
</evidence>
<gene>
    <name evidence="3" type="ORF">E5676_scaffold1607G001070</name>
</gene>
<dbReference type="EMBL" id="SSTD01004395">
    <property type="protein sequence ID" value="TYK23780.1"/>
    <property type="molecule type" value="Genomic_DNA"/>
</dbReference>
<dbReference type="FunFam" id="1.25.40.10:FF:000442">
    <property type="entry name" value="Pentatricopeptide repeat-containing protein At3g49710"/>
    <property type="match status" value="1"/>
</dbReference>
<dbReference type="InterPro" id="IPR046960">
    <property type="entry name" value="PPR_At4g14850-like_plant"/>
</dbReference>
<dbReference type="InterPro" id="IPR002885">
    <property type="entry name" value="PPR_rpt"/>
</dbReference>
<accession>A0A5D3DK49</accession>
<name>A0A5D3DK49_CUCMM</name>
<keyword evidence="1" id="KW-0677">Repeat</keyword>
<dbReference type="FunFam" id="1.25.40.10:FF:000090">
    <property type="entry name" value="Pentatricopeptide repeat-containing protein, chloroplastic"/>
    <property type="match status" value="1"/>
</dbReference>
<protein>
    <submittedName>
        <fullName evidence="3">Pentatricopeptide repeat-containing protein</fullName>
    </submittedName>
</protein>
<proteinExistence type="predicted"/>
<dbReference type="Pfam" id="PF13041">
    <property type="entry name" value="PPR_2"/>
    <property type="match status" value="1"/>
</dbReference>